<dbReference type="InterPro" id="IPR036890">
    <property type="entry name" value="HATPase_C_sf"/>
</dbReference>
<evidence type="ECO:0000256" key="12">
    <source>
        <dbReference type="ARBA" id="ARBA00022692"/>
    </source>
</evidence>
<dbReference type="PANTHER" id="PTHR24421:SF10">
    <property type="entry name" value="NITRATE_NITRITE SENSOR PROTEIN NARQ"/>
    <property type="match status" value="1"/>
</dbReference>
<dbReference type="Gene3D" id="3.30.565.10">
    <property type="entry name" value="Histidine kinase-like ATPase, C-terminal domain"/>
    <property type="match status" value="1"/>
</dbReference>
<proteinExistence type="predicted"/>
<keyword evidence="15" id="KW-0418">Kinase</keyword>
<dbReference type="Proteomes" id="UP001385499">
    <property type="component" value="Unassembled WGS sequence"/>
</dbReference>
<evidence type="ECO:0000256" key="17">
    <source>
        <dbReference type="ARBA" id="ARBA00022989"/>
    </source>
</evidence>
<keyword evidence="8" id="KW-0004">4Fe-4S</keyword>
<evidence type="ECO:0000259" key="25">
    <source>
        <dbReference type="PROSITE" id="PS50109"/>
    </source>
</evidence>
<dbReference type="PIRSF" id="PIRSF037314">
    <property type="entry name" value="STHK_MctS"/>
    <property type="match status" value="1"/>
</dbReference>
<dbReference type="PROSITE" id="PS50109">
    <property type="entry name" value="HIS_KIN"/>
    <property type="match status" value="1"/>
</dbReference>
<protein>
    <recommendedName>
        <fullName evidence="6">Oxygen sensor histidine kinase NreB</fullName>
        <ecNumber evidence="5">2.7.13.3</ecNumber>
    </recommendedName>
    <alternativeName>
        <fullName evidence="23">Nitrogen regulation protein B</fullName>
    </alternativeName>
</protein>
<keyword evidence="13" id="KW-0479">Metal-binding</keyword>
<feature type="domain" description="Histidine kinase" evidence="25">
    <location>
        <begin position="253"/>
        <end position="447"/>
    </location>
</feature>
<keyword evidence="10" id="KW-0597">Phosphoprotein</keyword>
<keyword evidence="14" id="KW-0547">Nucleotide-binding</keyword>
<dbReference type="EMBL" id="JBAKIA010000001">
    <property type="protein sequence ID" value="MEJ8473137.1"/>
    <property type="molecule type" value="Genomic_DNA"/>
</dbReference>
<keyword evidence="20" id="KW-0411">Iron-sulfur</keyword>
<evidence type="ECO:0000256" key="5">
    <source>
        <dbReference type="ARBA" id="ARBA00012438"/>
    </source>
</evidence>
<reference evidence="26 27" key="1">
    <citation type="submission" date="2024-02" db="EMBL/GenBank/DDBJ databases">
        <title>Roseibium algae sp. nov., isolated from marine alga (Grateloupia sp.), showing potential in myo-inositol conversion.</title>
        <authorList>
            <person name="Wang Y."/>
        </authorList>
    </citation>
    <scope>NUCLEOTIDE SEQUENCE [LARGE SCALE GENOMIC DNA]</scope>
    <source>
        <strain evidence="26 27">H3510</strain>
    </source>
</reference>
<keyword evidence="7" id="KW-1003">Cell membrane</keyword>
<keyword evidence="21 24" id="KW-0472">Membrane</keyword>
<dbReference type="InterPro" id="IPR011712">
    <property type="entry name" value="Sig_transdc_His_kin_sub3_dim/P"/>
</dbReference>
<gene>
    <name evidence="26" type="ORF">V6575_03480</name>
</gene>
<evidence type="ECO:0000256" key="24">
    <source>
        <dbReference type="SAM" id="Phobius"/>
    </source>
</evidence>
<evidence type="ECO:0000256" key="14">
    <source>
        <dbReference type="ARBA" id="ARBA00022741"/>
    </source>
</evidence>
<dbReference type="EC" id="2.7.13.3" evidence="5"/>
<dbReference type="CDD" id="cd16917">
    <property type="entry name" value="HATPase_UhpB-NarQ-NarX-like"/>
    <property type="match status" value="1"/>
</dbReference>
<keyword evidence="27" id="KW-1185">Reference proteome</keyword>
<comment type="function">
    <text evidence="22">Member of the two-component regulatory system NreB/NreC involved in the control of dissimilatory nitrate/nitrite reduction in response to oxygen. NreB functions as a direct oxygen sensor histidine kinase which is autophosphorylated, in the absence of oxygen, probably at the conserved histidine residue, and transfers its phosphate group probably to a conserved aspartate residue of NreC. NreB/NreC activates the expression of the nitrate (narGHJI) and nitrite (nir) reductase operons, as well as the putative nitrate transporter gene narT.</text>
</comment>
<accession>A0ABU8TG46</accession>
<keyword evidence="18" id="KW-0408">Iron</keyword>
<dbReference type="InterPro" id="IPR005467">
    <property type="entry name" value="His_kinase_dom"/>
</dbReference>
<evidence type="ECO:0000256" key="7">
    <source>
        <dbReference type="ARBA" id="ARBA00022475"/>
    </source>
</evidence>
<dbReference type="SMART" id="SM01049">
    <property type="entry name" value="Cache_2"/>
    <property type="match status" value="1"/>
</dbReference>
<evidence type="ECO:0000313" key="27">
    <source>
        <dbReference type="Proteomes" id="UP001385499"/>
    </source>
</evidence>
<keyword evidence="9" id="KW-0963">Cytoplasm</keyword>
<organism evidence="26 27">
    <name type="scientific">Roseibium algae</name>
    <dbReference type="NCBI Taxonomy" id="3123038"/>
    <lineage>
        <taxon>Bacteria</taxon>
        <taxon>Pseudomonadati</taxon>
        <taxon>Pseudomonadota</taxon>
        <taxon>Alphaproteobacteria</taxon>
        <taxon>Hyphomicrobiales</taxon>
        <taxon>Stappiaceae</taxon>
        <taxon>Roseibium</taxon>
    </lineage>
</organism>
<dbReference type="Pfam" id="PF07730">
    <property type="entry name" value="HisKA_3"/>
    <property type="match status" value="1"/>
</dbReference>
<dbReference type="SMART" id="SM00387">
    <property type="entry name" value="HATPase_c"/>
    <property type="match status" value="1"/>
</dbReference>
<keyword evidence="11" id="KW-0808">Transferase</keyword>
<evidence type="ECO:0000256" key="6">
    <source>
        <dbReference type="ARBA" id="ARBA00017322"/>
    </source>
</evidence>
<evidence type="ECO:0000256" key="1">
    <source>
        <dbReference type="ARBA" id="ARBA00000085"/>
    </source>
</evidence>
<dbReference type="InterPro" id="IPR003594">
    <property type="entry name" value="HATPase_dom"/>
</dbReference>
<evidence type="ECO:0000313" key="26">
    <source>
        <dbReference type="EMBL" id="MEJ8473137.1"/>
    </source>
</evidence>
<evidence type="ECO:0000256" key="21">
    <source>
        <dbReference type="ARBA" id="ARBA00023136"/>
    </source>
</evidence>
<dbReference type="RefSeq" id="WP_340272651.1">
    <property type="nucleotide sequence ID" value="NZ_JBAKIA010000001.1"/>
</dbReference>
<dbReference type="InterPro" id="IPR050482">
    <property type="entry name" value="Sensor_HK_TwoCompSys"/>
</dbReference>
<dbReference type="InterPro" id="IPR017171">
    <property type="entry name" value="Sig_transdc_His_kinase_MctS"/>
</dbReference>
<dbReference type="PRINTS" id="PR00344">
    <property type="entry name" value="BCTRLSENSOR"/>
</dbReference>
<dbReference type="SUPFAM" id="SSF55874">
    <property type="entry name" value="ATPase domain of HSP90 chaperone/DNA topoisomerase II/histidine kinase"/>
    <property type="match status" value="1"/>
</dbReference>
<dbReference type="Gene3D" id="3.30.450.20">
    <property type="entry name" value="PAS domain"/>
    <property type="match status" value="1"/>
</dbReference>
<evidence type="ECO:0000256" key="4">
    <source>
        <dbReference type="ARBA" id="ARBA00004651"/>
    </source>
</evidence>
<sequence>MTFKTKLLLITILPLIALSLLIGGASYYQARGLIATQTQALEARILAAKRQEIRNYISLALTAIDRIYDEEPGGRDAAQTQVKQIINNMTFGEDGYFFVYSLDGTNLVHPKLANLVGGQWWDLQDPEGDFVIQNLIDTALKGGGFHEYVWHKPSTGLVEEKLAYAVILEKWEWMLGIGLYTGDIALEVDAIRADFASSIRQTVFVVFAITLGAITVAGTLIIGVRFSEQRFADSKLKELTNRIFEVQEQERKRVSTELHDSISQLLISVRYGIEMIQSEASKTPDLRAHADKCLRILDSTISEVRRISRDLRPSVLDDMGLATALISLGKEFETQSGIRVDVSAERCRDRLSDAAKTAVYRLVQEAMTNVARHSGATHVDINLKVGFHTLNLKIEDNGCGLPSPLPVNAGLGIRNMRERMETHNGFLQLQNVAEGGTRIKVTMPLDKTAKKQHHDG</sequence>
<evidence type="ECO:0000256" key="13">
    <source>
        <dbReference type="ARBA" id="ARBA00022723"/>
    </source>
</evidence>
<evidence type="ECO:0000256" key="9">
    <source>
        <dbReference type="ARBA" id="ARBA00022490"/>
    </source>
</evidence>
<comment type="cofactor">
    <cofactor evidence="2">
        <name>[4Fe-4S] cluster</name>
        <dbReference type="ChEBI" id="CHEBI:49883"/>
    </cofactor>
</comment>
<evidence type="ECO:0000256" key="16">
    <source>
        <dbReference type="ARBA" id="ARBA00022840"/>
    </source>
</evidence>
<evidence type="ECO:0000256" key="22">
    <source>
        <dbReference type="ARBA" id="ARBA00024827"/>
    </source>
</evidence>
<keyword evidence="12 24" id="KW-0812">Transmembrane</keyword>
<evidence type="ECO:0000256" key="8">
    <source>
        <dbReference type="ARBA" id="ARBA00022485"/>
    </source>
</evidence>
<feature type="transmembrane region" description="Helical" evidence="24">
    <location>
        <begin position="203"/>
        <end position="226"/>
    </location>
</feature>
<keyword evidence="19" id="KW-0902">Two-component regulatory system</keyword>
<evidence type="ECO:0000256" key="3">
    <source>
        <dbReference type="ARBA" id="ARBA00004496"/>
    </source>
</evidence>
<evidence type="ECO:0000256" key="23">
    <source>
        <dbReference type="ARBA" id="ARBA00030800"/>
    </source>
</evidence>
<evidence type="ECO:0000256" key="19">
    <source>
        <dbReference type="ARBA" id="ARBA00023012"/>
    </source>
</evidence>
<dbReference type="Gene3D" id="1.20.5.1930">
    <property type="match status" value="1"/>
</dbReference>
<dbReference type="InterPro" id="IPR033480">
    <property type="entry name" value="sCache_2"/>
</dbReference>
<evidence type="ECO:0000256" key="20">
    <source>
        <dbReference type="ARBA" id="ARBA00023014"/>
    </source>
</evidence>
<name>A0ABU8TG46_9HYPH</name>
<dbReference type="PANTHER" id="PTHR24421">
    <property type="entry name" value="NITRATE/NITRITE SENSOR PROTEIN NARX-RELATED"/>
    <property type="match status" value="1"/>
</dbReference>
<dbReference type="Pfam" id="PF02518">
    <property type="entry name" value="HATPase_c"/>
    <property type="match status" value="1"/>
</dbReference>
<dbReference type="InterPro" id="IPR004358">
    <property type="entry name" value="Sig_transdc_His_kin-like_C"/>
</dbReference>
<evidence type="ECO:0000256" key="10">
    <source>
        <dbReference type="ARBA" id="ARBA00022553"/>
    </source>
</evidence>
<evidence type="ECO:0000256" key="15">
    <source>
        <dbReference type="ARBA" id="ARBA00022777"/>
    </source>
</evidence>
<evidence type="ECO:0000256" key="11">
    <source>
        <dbReference type="ARBA" id="ARBA00022679"/>
    </source>
</evidence>
<keyword evidence="16" id="KW-0067">ATP-binding</keyword>
<dbReference type="Pfam" id="PF17200">
    <property type="entry name" value="sCache_2"/>
    <property type="match status" value="1"/>
</dbReference>
<evidence type="ECO:0000256" key="2">
    <source>
        <dbReference type="ARBA" id="ARBA00001966"/>
    </source>
</evidence>
<comment type="subcellular location">
    <subcellularLocation>
        <location evidence="4">Cell membrane</location>
        <topology evidence="4">Multi-pass membrane protein</topology>
    </subcellularLocation>
    <subcellularLocation>
        <location evidence="3">Cytoplasm</location>
    </subcellularLocation>
</comment>
<comment type="caution">
    <text evidence="26">The sequence shown here is derived from an EMBL/GenBank/DDBJ whole genome shotgun (WGS) entry which is preliminary data.</text>
</comment>
<evidence type="ECO:0000256" key="18">
    <source>
        <dbReference type="ARBA" id="ARBA00023004"/>
    </source>
</evidence>
<comment type="catalytic activity">
    <reaction evidence="1">
        <text>ATP + protein L-histidine = ADP + protein N-phospho-L-histidine.</text>
        <dbReference type="EC" id="2.7.13.3"/>
    </reaction>
</comment>
<keyword evidence="17 24" id="KW-1133">Transmembrane helix</keyword>